<reference evidence="3" key="1">
    <citation type="submission" date="2020-11" db="EMBL/GenBank/DDBJ databases">
        <title>Nocardioides cynanchi sp. nov., isolated from soil of rhizosphere of Cynanchum wilfordii.</title>
        <authorList>
            <person name="Lee J.-S."/>
            <person name="Suh M.K."/>
            <person name="Kim J.-S."/>
        </authorList>
    </citation>
    <scope>NUCLEOTIDE SEQUENCE</scope>
    <source>
        <strain evidence="3">KCTC 19276</strain>
    </source>
</reference>
<dbReference type="Proteomes" id="UP000660668">
    <property type="component" value="Unassembled WGS sequence"/>
</dbReference>
<feature type="compositionally biased region" description="Low complexity" evidence="1">
    <location>
        <begin position="38"/>
        <end position="56"/>
    </location>
</feature>
<dbReference type="PROSITE" id="PS51257">
    <property type="entry name" value="PROKAR_LIPOPROTEIN"/>
    <property type="match status" value="1"/>
</dbReference>
<feature type="region of interest" description="Disordered" evidence="1">
    <location>
        <begin position="28"/>
        <end position="66"/>
    </location>
</feature>
<dbReference type="EMBL" id="JADKPO010000011">
    <property type="protein sequence ID" value="MBF4768122.1"/>
    <property type="molecule type" value="Genomic_DNA"/>
</dbReference>
<feature type="chain" id="PRO_5039072181" description="DUF3558 domain-containing protein" evidence="2">
    <location>
        <begin position="23"/>
        <end position="189"/>
    </location>
</feature>
<name>A0A930VK51_9ACTN</name>
<evidence type="ECO:0008006" key="5">
    <source>
        <dbReference type="Google" id="ProtNLM"/>
    </source>
</evidence>
<evidence type="ECO:0000256" key="2">
    <source>
        <dbReference type="SAM" id="SignalP"/>
    </source>
</evidence>
<evidence type="ECO:0000256" key="1">
    <source>
        <dbReference type="SAM" id="MobiDB-lite"/>
    </source>
</evidence>
<dbReference type="RefSeq" id="WP_194696273.1">
    <property type="nucleotide sequence ID" value="NZ_JADKPO010000011.1"/>
</dbReference>
<comment type="caution">
    <text evidence="3">The sequence shown here is derived from an EMBL/GenBank/DDBJ whole genome shotgun (WGS) entry which is preliminary data.</text>
</comment>
<sequence>MLTWARATATVILVAASLAGLAGCAGSSSSDATDRLTDPASSSSPTPTQSTPVDPSGDPSDTAEGCPYLTNDQVSAAVGMPTSETAGSVHACFFDPVGGVGPTVMVSRVDVQIDPVDYAAQTKALCLGEVTDLDLGDESFACVMGLGPQGQLYVGKVLITVNVEDAVDDDTGISMAAAMLREVTVPPTT</sequence>
<protein>
    <recommendedName>
        <fullName evidence="5">DUF3558 domain-containing protein</fullName>
    </recommendedName>
</protein>
<organism evidence="3 4">
    <name type="scientific">Nocardioides agariphilus</name>
    <dbReference type="NCBI Taxonomy" id="433664"/>
    <lineage>
        <taxon>Bacteria</taxon>
        <taxon>Bacillati</taxon>
        <taxon>Actinomycetota</taxon>
        <taxon>Actinomycetes</taxon>
        <taxon>Propionibacteriales</taxon>
        <taxon>Nocardioidaceae</taxon>
        <taxon>Nocardioides</taxon>
    </lineage>
</organism>
<evidence type="ECO:0000313" key="4">
    <source>
        <dbReference type="Proteomes" id="UP000660668"/>
    </source>
</evidence>
<keyword evidence="4" id="KW-1185">Reference proteome</keyword>
<feature type="signal peptide" evidence="2">
    <location>
        <begin position="1"/>
        <end position="22"/>
    </location>
</feature>
<proteinExistence type="predicted"/>
<accession>A0A930VK51</accession>
<gene>
    <name evidence="3" type="ORF">ISU10_10110</name>
</gene>
<keyword evidence="2" id="KW-0732">Signal</keyword>
<dbReference type="AlphaFoldDB" id="A0A930VK51"/>
<evidence type="ECO:0000313" key="3">
    <source>
        <dbReference type="EMBL" id="MBF4768122.1"/>
    </source>
</evidence>